<comment type="caution">
    <text evidence="3">The sequence shown here is derived from an EMBL/GenBank/DDBJ whole genome shotgun (WGS) entry which is preliminary data.</text>
</comment>
<dbReference type="InterPro" id="IPR052893">
    <property type="entry name" value="TCS_response_regulator"/>
</dbReference>
<dbReference type="InterPro" id="IPR001789">
    <property type="entry name" value="Sig_transdc_resp-reg_receiver"/>
</dbReference>
<evidence type="ECO:0000313" key="4">
    <source>
        <dbReference type="Proteomes" id="UP001596106"/>
    </source>
</evidence>
<feature type="modified residue" description="4-aspartylphosphate" evidence="1">
    <location>
        <position position="74"/>
    </location>
</feature>
<dbReference type="SMART" id="SM00448">
    <property type="entry name" value="REC"/>
    <property type="match status" value="1"/>
</dbReference>
<dbReference type="InterPro" id="IPR011006">
    <property type="entry name" value="CheY-like_superfamily"/>
</dbReference>
<dbReference type="PANTHER" id="PTHR44520">
    <property type="entry name" value="RESPONSE REGULATOR RCP1-RELATED"/>
    <property type="match status" value="1"/>
</dbReference>
<evidence type="ECO:0000259" key="2">
    <source>
        <dbReference type="PROSITE" id="PS50110"/>
    </source>
</evidence>
<sequence length="156" mass="18117">MSISRNRIDVNRTKNARILIIEDDLDHQLLIKNALQQSFTGAEAVIKSTEQEAIHYLDECIQTGRRLPHFILLDLYLPEREDAWHTLKEIQNRSVEIGNIPVVVFSSSSHSEDISESYDRGATSYIVKPVGFTEWIDYFRTLKDYWWETAILPGNH</sequence>
<dbReference type="EMBL" id="JBHSMA010000007">
    <property type="protein sequence ID" value="MFC5411637.1"/>
    <property type="molecule type" value="Genomic_DNA"/>
</dbReference>
<feature type="domain" description="Response regulatory" evidence="2">
    <location>
        <begin position="17"/>
        <end position="143"/>
    </location>
</feature>
<reference evidence="4" key="1">
    <citation type="journal article" date="2019" name="Int. J. Syst. Evol. Microbiol.">
        <title>The Global Catalogue of Microorganisms (GCM) 10K type strain sequencing project: providing services to taxonomists for standard genome sequencing and annotation.</title>
        <authorList>
            <consortium name="The Broad Institute Genomics Platform"/>
            <consortium name="The Broad Institute Genome Sequencing Center for Infectious Disease"/>
            <person name="Wu L."/>
            <person name="Ma J."/>
        </authorList>
    </citation>
    <scope>NUCLEOTIDE SEQUENCE [LARGE SCALE GENOMIC DNA]</scope>
    <source>
        <strain evidence="4">CCUG 55250</strain>
    </source>
</reference>
<keyword evidence="1" id="KW-0597">Phosphoprotein</keyword>
<proteinExistence type="predicted"/>
<dbReference type="Gene3D" id="3.40.50.2300">
    <property type="match status" value="1"/>
</dbReference>
<dbReference type="Pfam" id="PF00072">
    <property type="entry name" value="Response_reg"/>
    <property type="match status" value="1"/>
</dbReference>
<dbReference type="PANTHER" id="PTHR44520:SF2">
    <property type="entry name" value="RESPONSE REGULATOR RCP1"/>
    <property type="match status" value="1"/>
</dbReference>
<evidence type="ECO:0000313" key="3">
    <source>
        <dbReference type="EMBL" id="MFC5411637.1"/>
    </source>
</evidence>
<accession>A0ABW0IKG1</accession>
<organism evidence="3 4">
    <name type="scientific">Larkinella bovis</name>
    <dbReference type="NCBI Taxonomy" id="683041"/>
    <lineage>
        <taxon>Bacteria</taxon>
        <taxon>Pseudomonadati</taxon>
        <taxon>Bacteroidota</taxon>
        <taxon>Cytophagia</taxon>
        <taxon>Cytophagales</taxon>
        <taxon>Spirosomataceae</taxon>
        <taxon>Larkinella</taxon>
    </lineage>
</organism>
<dbReference type="Proteomes" id="UP001596106">
    <property type="component" value="Unassembled WGS sequence"/>
</dbReference>
<name>A0ABW0IKG1_9BACT</name>
<gene>
    <name evidence="3" type="ORF">ACFPMF_20110</name>
</gene>
<dbReference type="SUPFAM" id="SSF52172">
    <property type="entry name" value="CheY-like"/>
    <property type="match status" value="1"/>
</dbReference>
<protein>
    <submittedName>
        <fullName evidence="3">Response regulator</fullName>
    </submittedName>
</protein>
<dbReference type="PROSITE" id="PS50110">
    <property type="entry name" value="RESPONSE_REGULATORY"/>
    <property type="match status" value="1"/>
</dbReference>
<keyword evidence="4" id="KW-1185">Reference proteome</keyword>
<dbReference type="RefSeq" id="WP_379848525.1">
    <property type="nucleotide sequence ID" value="NZ_JBHSMA010000007.1"/>
</dbReference>
<evidence type="ECO:0000256" key="1">
    <source>
        <dbReference type="PROSITE-ProRule" id="PRU00169"/>
    </source>
</evidence>